<evidence type="ECO:0000313" key="3">
    <source>
        <dbReference type="EMBL" id="SEF94095.1"/>
    </source>
</evidence>
<gene>
    <name evidence="3" type="ORF">SAMN04489712_102577</name>
</gene>
<feature type="transmembrane region" description="Helical" evidence="2">
    <location>
        <begin position="67"/>
        <end position="88"/>
    </location>
</feature>
<keyword evidence="2" id="KW-0472">Membrane</keyword>
<dbReference type="AlphaFoldDB" id="A0A1H5W3N8"/>
<dbReference type="RefSeq" id="WP_103936804.1">
    <property type="nucleotide sequence ID" value="NZ_FNVO01000002.1"/>
</dbReference>
<accession>A0A1H5W3N8</accession>
<keyword evidence="2" id="KW-0812">Transmembrane</keyword>
<feature type="region of interest" description="Disordered" evidence="1">
    <location>
        <begin position="1"/>
        <end position="55"/>
    </location>
</feature>
<keyword evidence="4" id="KW-1185">Reference proteome</keyword>
<dbReference type="EMBL" id="FNVO01000002">
    <property type="protein sequence ID" value="SEF94095.1"/>
    <property type="molecule type" value="Genomic_DNA"/>
</dbReference>
<sequence>MVVSILRNRNRNRNRHDTATAEVPERDTGPRRRFWPRRGTAPGASATTTVVDRPQPGRYLRGRRTPVSNAIMGTAWAAVLILLLGMLLTATGANPANAFVSHTLDTAGWLATPFDDVFPNPDPERHRYLNWGLAAFVYFLLGRTLSHIVRF</sequence>
<proteinExistence type="predicted"/>
<feature type="transmembrane region" description="Helical" evidence="2">
    <location>
        <begin position="128"/>
        <end position="146"/>
    </location>
</feature>
<protein>
    <submittedName>
        <fullName evidence="3">Uncharacterized protein</fullName>
    </submittedName>
</protein>
<dbReference type="OrthoDB" id="3481760at2"/>
<keyword evidence="2" id="KW-1133">Transmembrane helix</keyword>
<organism evidence="3 4">
    <name type="scientific">Thermomonospora echinospora</name>
    <dbReference type="NCBI Taxonomy" id="1992"/>
    <lineage>
        <taxon>Bacteria</taxon>
        <taxon>Bacillati</taxon>
        <taxon>Actinomycetota</taxon>
        <taxon>Actinomycetes</taxon>
        <taxon>Streptosporangiales</taxon>
        <taxon>Thermomonosporaceae</taxon>
        <taxon>Thermomonospora</taxon>
    </lineage>
</organism>
<evidence type="ECO:0000256" key="1">
    <source>
        <dbReference type="SAM" id="MobiDB-lite"/>
    </source>
</evidence>
<evidence type="ECO:0000256" key="2">
    <source>
        <dbReference type="SAM" id="Phobius"/>
    </source>
</evidence>
<evidence type="ECO:0000313" key="4">
    <source>
        <dbReference type="Proteomes" id="UP000236723"/>
    </source>
</evidence>
<reference evidence="4" key="1">
    <citation type="submission" date="2016-10" db="EMBL/GenBank/DDBJ databases">
        <authorList>
            <person name="Varghese N."/>
            <person name="Submissions S."/>
        </authorList>
    </citation>
    <scope>NUCLEOTIDE SEQUENCE [LARGE SCALE GENOMIC DNA]</scope>
    <source>
        <strain evidence="4">DSM 43163</strain>
    </source>
</reference>
<feature type="compositionally biased region" description="Basic and acidic residues" evidence="1">
    <location>
        <begin position="15"/>
        <end position="30"/>
    </location>
</feature>
<dbReference type="Proteomes" id="UP000236723">
    <property type="component" value="Unassembled WGS sequence"/>
</dbReference>
<name>A0A1H5W3N8_9ACTN</name>